<reference evidence="2" key="1">
    <citation type="journal article" date="2017" name="Genome Biol.">
        <title>Comparative genomics reveals high biological diversity and specific adaptations in the industrially and medically important fungal genus Aspergillus.</title>
        <authorList>
            <person name="de Vries R.P."/>
            <person name="Riley R."/>
            <person name="Wiebenga A."/>
            <person name="Aguilar-Osorio G."/>
            <person name="Amillis S."/>
            <person name="Uchima C.A."/>
            <person name="Anderluh G."/>
            <person name="Asadollahi M."/>
            <person name="Askin M."/>
            <person name="Barry K."/>
            <person name="Battaglia E."/>
            <person name="Bayram O."/>
            <person name="Benocci T."/>
            <person name="Braus-Stromeyer S.A."/>
            <person name="Caldana C."/>
            <person name="Canovas D."/>
            <person name="Cerqueira G.C."/>
            <person name="Chen F."/>
            <person name="Chen W."/>
            <person name="Choi C."/>
            <person name="Clum A."/>
            <person name="Dos Santos R.A."/>
            <person name="Damasio A.R."/>
            <person name="Diallinas G."/>
            <person name="Emri T."/>
            <person name="Fekete E."/>
            <person name="Flipphi M."/>
            <person name="Freyberg S."/>
            <person name="Gallo A."/>
            <person name="Gournas C."/>
            <person name="Habgood R."/>
            <person name="Hainaut M."/>
            <person name="Harispe M.L."/>
            <person name="Henrissat B."/>
            <person name="Hilden K.S."/>
            <person name="Hope R."/>
            <person name="Hossain A."/>
            <person name="Karabika E."/>
            <person name="Karaffa L."/>
            <person name="Karanyi Z."/>
            <person name="Krasevec N."/>
            <person name="Kuo A."/>
            <person name="Kusch H."/>
            <person name="LaButti K."/>
            <person name="Lagendijk E.L."/>
            <person name="Lapidus A."/>
            <person name="Levasseur A."/>
            <person name="Lindquist E."/>
            <person name="Lipzen A."/>
            <person name="Logrieco A.F."/>
            <person name="MacCabe A."/>
            <person name="Maekelae M.R."/>
            <person name="Malavazi I."/>
            <person name="Melin P."/>
            <person name="Meyer V."/>
            <person name="Mielnichuk N."/>
            <person name="Miskei M."/>
            <person name="Molnar A.P."/>
            <person name="Mule G."/>
            <person name="Ngan C.Y."/>
            <person name="Orejas M."/>
            <person name="Orosz E."/>
            <person name="Ouedraogo J.P."/>
            <person name="Overkamp K.M."/>
            <person name="Park H.-S."/>
            <person name="Perrone G."/>
            <person name="Piumi F."/>
            <person name="Punt P.J."/>
            <person name="Ram A.F."/>
            <person name="Ramon A."/>
            <person name="Rauscher S."/>
            <person name="Record E."/>
            <person name="Riano-Pachon D.M."/>
            <person name="Robert V."/>
            <person name="Roehrig J."/>
            <person name="Ruller R."/>
            <person name="Salamov A."/>
            <person name="Salih N.S."/>
            <person name="Samson R.A."/>
            <person name="Sandor E."/>
            <person name="Sanguinetti M."/>
            <person name="Schuetze T."/>
            <person name="Sepcic K."/>
            <person name="Shelest E."/>
            <person name="Sherlock G."/>
            <person name="Sophianopoulou V."/>
            <person name="Squina F.M."/>
            <person name="Sun H."/>
            <person name="Susca A."/>
            <person name="Todd R.B."/>
            <person name="Tsang A."/>
            <person name="Unkles S.E."/>
            <person name="van de Wiele N."/>
            <person name="van Rossen-Uffink D."/>
            <person name="Oliveira J.V."/>
            <person name="Vesth T.C."/>
            <person name="Visser J."/>
            <person name="Yu J.-H."/>
            <person name="Zhou M."/>
            <person name="Andersen M.R."/>
            <person name="Archer D.B."/>
            <person name="Baker S.E."/>
            <person name="Benoit I."/>
            <person name="Brakhage A.A."/>
            <person name="Braus G.H."/>
            <person name="Fischer R."/>
            <person name="Frisvad J.C."/>
            <person name="Goldman G.H."/>
            <person name="Houbraken J."/>
            <person name="Oakley B."/>
            <person name="Pocsi I."/>
            <person name="Scazzocchio C."/>
            <person name="Seiboth B."/>
            <person name="vanKuyk P.A."/>
            <person name="Wortman J."/>
            <person name="Dyer P.S."/>
            <person name="Grigoriev I.V."/>
        </authorList>
    </citation>
    <scope>NUCLEOTIDE SEQUENCE [LARGE SCALE GENOMIC DNA]</scope>
    <source>
        <strain evidence="2">CBS 516.65</strain>
    </source>
</reference>
<sequence length="61" mass="7112">MQLNSSKQPNPATQRSCQGYQRKVSAIEKSTMHSCYQLMRHTSFGFANKMLNGNYVPWEYH</sequence>
<dbReference type="AlphaFoldDB" id="A0A1L9VMD8"/>
<evidence type="ECO:0000313" key="1">
    <source>
        <dbReference type="EMBL" id="OJJ85044.1"/>
    </source>
</evidence>
<dbReference type="EMBL" id="KV878895">
    <property type="protein sequence ID" value="OJJ85044.1"/>
    <property type="molecule type" value="Genomic_DNA"/>
</dbReference>
<dbReference type="GeneID" id="34457988"/>
<dbReference type="Proteomes" id="UP000184300">
    <property type="component" value="Unassembled WGS sequence"/>
</dbReference>
<dbReference type="RefSeq" id="XP_022401742.1">
    <property type="nucleotide sequence ID" value="XM_022541727.1"/>
</dbReference>
<protein>
    <submittedName>
        <fullName evidence="1">Uncharacterized protein</fullName>
    </submittedName>
</protein>
<keyword evidence="2" id="KW-1185">Reference proteome</keyword>
<name>A0A1L9VMD8_ASPGL</name>
<proteinExistence type="predicted"/>
<evidence type="ECO:0000313" key="2">
    <source>
        <dbReference type="Proteomes" id="UP000184300"/>
    </source>
</evidence>
<accession>A0A1L9VMD8</accession>
<dbReference type="VEuPathDB" id="FungiDB:ASPGLDRAFT_1412754"/>
<gene>
    <name evidence="1" type="ORF">ASPGLDRAFT_1412754</name>
</gene>
<organism evidence="1 2">
    <name type="scientific">Aspergillus glaucus CBS 516.65</name>
    <dbReference type="NCBI Taxonomy" id="1160497"/>
    <lineage>
        <taxon>Eukaryota</taxon>
        <taxon>Fungi</taxon>
        <taxon>Dikarya</taxon>
        <taxon>Ascomycota</taxon>
        <taxon>Pezizomycotina</taxon>
        <taxon>Eurotiomycetes</taxon>
        <taxon>Eurotiomycetidae</taxon>
        <taxon>Eurotiales</taxon>
        <taxon>Aspergillaceae</taxon>
        <taxon>Aspergillus</taxon>
        <taxon>Aspergillus subgen. Aspergillus</taxon>
    </lineage>
</organism>